<dbReference type="InterPro" id="IPR050515">
    <property type="entry name" value="Beta-lactam/transpept"/>
</dbReference>
<dbReference type="InterPro" id="IPR036138">
    <property type="entry name" value="PBP_dimer_sf"/>
</dbReference>
<dbReference type="AlphaFoldDB" id="A0A2T4UDA3"/>
<evidence type="ECO:0000259" key="4">
    <source>
        <dbReference type="Pfam" id="PF00905"/>
    </source>
</evidence>
<dbReference type="RefSeq" id="WP_107570517.1">
    <property type="nucleotide sequence ID" value="NZ_PYYB01000003.1"/>
</dbReference>
<dbReference type="InterPro" id="IPR005311">
    <property type="entry name" value="PBP_dimer"/>
</dbReference>
<feature type="domain" description="Penicillin-binding protein transpeptidase" evidence="4">
    <location>
        <begin position="239"/>
        <end position="541"/>
    </location>
</feature>
<protein>
    <submittedName>
        <fullName evidence="6">Penicillin-binding protein 2</fullName>
    </submittedName>
</protein>
<comment type="similarity">
    <text evidence="2">Belongs to the transpeptidase family.</text>
</comment>
<dbReference type="PANTHER" id="PTHR30627">
    <property type="entry name" value="PEPTIDOGLYCAN D,D-TRANSPEPTIDASE"/>
    <property type="match status" value="1"/>
</dbReference>
<dbReference type="Gene3D" id="3.40.710.10">
    <property type="entry name" value="DD-peptidase/beta-lactamase superfamily"/>
    <property type="match status" value="1"/>
</dbReference>
<gene>
    <name evidence="6" type="ORF">C7Y72_17625</name>
</gene>
<proteinExistence type="inferred from homology"/>
<dbReference type="Pfam" id="PF00905">
    <property type="entry name" value="Transpeptidase"/>
    <property type="match status" value="1"/>
</dbReference>
<organism evidence="6 7">
    <name type="scientific">Paraconexibacter algicola</name>
    <dbReference type="NCBI Taxonomy" id="2133960"/>
    <lineage>
        <taxon>Bacteria</taxon>
        <taxon>Bacillati</taxon>
        <taxon>Actinomycetota</taxon>
        <taxon>Thermoleophilia</taxon>
        <taxon>Solirubrobacterales</taxon>
        <taxon>Paraconexibacteraceae</taxon>
        <taxon>Paraconexibacter</taxon>
    </lineage>
</organism>
<comment type="caution">
    <text evidence="6">The sequence shown here is derived from an EMBL/GenBank/DDBJ whole genome shotgun (WGS) entry which is preliminary data.</text>
</comment>
<dbReference type="OrthoDB" id="9789078at2"/>
<dbReference type="Gene3D" id="3.90.1310.10">
    <property type="entry name" value="Penicillin-binding protein 2a (Domain 2)"/>
    <property type="match status" value="1"/>
</dbReference>
<dbReference type="PANTHER" id="PTHR30627:SF1">
    <property type="entry name" value="PEPTIDOGLYCAN D,D-TRANSPEPTIDASE FTSI"/>
    <property type="match status" value="1"/>
</dbReference>
<dbReference type="Proteomes" id="UP000240739">
    <property type="component" value="Unassembled WGS sequence"/>
</dbReference>
<dbReference type="Pfam" id="PF03717">
    <property type="entry name" value="PBP_dimer"/>
    <property type="match status" value="1"/>
</dbReference>
<dbReference type="InterPro" id="IPR012338">
    <property type="entry name" value="Beta-lactam/transpept-like"/>
</dbReference>
<keyword evidence="7" id="KW-1185">Reference proteome</keyword>
<keyword evidence="3" id="KW-0472">Membrane</keyword>
<evidence type="ECO:0000313" key="7">
    <source>
        <dbReference type="Proteomes" id="UP000240739"/>
    </source>
</evidence>
<dbReference type="InterPro" id="IPR001460">
    <property type="entry name" value="PCN-bd_Tpept"/>
</dbReference>
<reference evidence="6 7" key="1">
    <citation type="submission" date="2018-03" db="EMBL/GenBank/DDBJ databases">
        <title>Aquarubrobacter algicola gen. nov., sp. nov., a novel actinobacterium isolated from shallow eutrophic lake during the end of cyanobacterial harmful algal blooms.</title>
        <authorList>
            <person name="Chun S.J."/>
        </authorList>
    </citation>
    <scope>NUCLEOTIDE SEQUENCE [LARGE SCALE GENOMIC DNA]</scope>
    <source>
        <strain evidence="6 7">Seoho-28</strain>
    </source>
</reference>
<evidence type="ECO:0000313" key="6">
    <source>
        <dbReference type="EMBL" id="PTL55474.1"/>
    </source>
</evidence>
<evidence type="ECO:0000256" key="1">
    <source>
        <dbReference type="ARBA" id="ARBA00004370"/>
    </source>
</evidence>
<dbReference type="EMBL" id="PYYB01000003">
    <property type="protein sequence ID" value="PTL55474.1"/>
    <property type="molecule type" value="Genomic_DNA"/>
</dbReference>
<dbReference type="GO" id="GO:0008658">
    <property type="term" value="F:penicillin binding"/>
    <property type="evidence" value="ECO:0007669"/>
    <property type="project" value="InterPro"/>
</dbReference>
<dbReference type="GO" id="GO:0005886">
    <property type="term" value="C:plasma membrane"/>
    <property type="evidence" value="ECO:0007669"/>
    <property type="project" value="TreeGrafter"/>
</dbReference>
<dbReference type="SUPFAM" id="SSF56519">
    <property type="entry name" value="Penicillin binding protein dimerisation domain"/>
    <property type="match status" value="1"/>
</dbReference>
<accession>A0A2T4UDA3</accession>
<evidence type="ECO:0000256" key="3">
    <source>
        <dbReference type="ARBA" id="ARBA00023136"/>
    </source>
</evidence>
<name>A0A2T4UDA3_9ACTN</name>
<evidence type="ECO:0000256" key="2">
    <source>
        <dbReference type="ARBA" id="ARBA00007171"/>
    </source>
</evidence>
<sequence length="553" mass="58981">MTIVDRRISLLFAAFLLLLTLAFVRAFWLGAVRGDSLARAANTQQVVTAEVPAQRGLIVDREGVDLAVSEPADDVSATPYLVKDPVRAAARLAPILGIPSAELTEKLSRRDTGFVYLARRVAADKADRVERLKIEGIDLTPGTRRVYPRDWLATQVLGTVGTEGHGLAGIEYLRDEQLHGTDGRRRTVRDAKGEPIETTDLRTAKPGENLELTLDAALQSKVESVLGDVGERYRPKSATAIVMDPKTSEVLAMANWPRVNANDPGAAPPEALQNRAVGLTYEPGSTFKAFTVAGALEDGKVTPDTQFNLPPQIVVADRTIGESHPRGPITLSTAGILAQSSNVGSILIGQRLGKVEFDRWVRRFGFGTPTGVDLPGEERGIVPRVNQYSGSSMGNLPIGQGLSVTPLQMTSAYAAIANGGVLRSPQIIRAVNGRRVPRAKGTRIISRTTSAQIRSMLEGVFAPGGTAAEVAIPGYKLAGKTGTANKVDTKTGEYSKANYIASFTGFAPAARPELLVSVIVDEPKGEIYGGKIAAPAFGKITEFALTHLRVPPS</sequence>
<comment type="subcellular location">
    <subcellularLocation>
        <location evidence="1">Membrane</location>
    </subcellularLocation>
</comment>
<dbReference type="GO" id="GO:0071555">
    <property type="term" value="P:cell wall organization"/>
    <property type="evidence" value="ECO:0007669"/>
    <property type="project" value="TreeGrafter"/>
</dbReference>
<evidence type="ECO:0000259" key="5">
    <source>
        <dbReference type="Pfam" id="PF03717"/>
    </source>
</evidence>
<dbReference type="Gene3D" id="3.30.450.330">
    <property type="match status" value="1"/>
</dbReference>
<dbReference type="SUPFAM" id="SSF56601">
    <property type="entry name" value="beta-lactamase/transpeptidase-like"/>
    <property type="match status" value="1"/>
</dbReference>
<feature type="domain" description="Penicillin-binding protein dimerisation" evidence="5">
    <location>
        <begin position="51"/>
        <end position="199"/>
    </location>
</feature>